<accession>A0A7J2TLD1</accession>
<feature type="transmembrane region" description="Helical" evidence="1">
    <location>
        <begin position="344"/>
        <end position="363"/>
    </location>
</feature>
<proteinExistence type="predicted"/>
<keyword evidence="1" id="KW-1133">Transmembrane helix</keyword>
<dbReference type="PROSITE" id="PS51257">
    <property type="entry name" value="PROKAR_LIPOPROTEIN"/>
    <property type="match status" value="1"/>
</dbReference>
<sequence length="460" mass="51624">MKVAVLILIIAASQACVFEIRSAVFYPNGTQEISRDWLIVDFENNYGYEIFDVDIGDIAKLPVVRNGERVKVDPYKNLTPRDFPLIVRADIKTFPDRSEVEYSIRNLGKPVKIEISIPIFRDFISCEKCEVLNESIVFRKEFAENETANFTISTSRQFSIPDATISFSYEDSIPLNFTASIPVSIEKGRSNKWIGIFNITNTIDKEADIKATALVEFQNGSRIELFNESFRLEAGKSFTRSAEVVSDDVPIFILKMNARVLDFCMLRIIPAYEINGRYVVGQALLKGISYFPPVPFLPFMPTPEIPTLPTPPAETPVSREFIEGGTIRIIIPERIPKEITFPNLAVTFFSLAGLFIVTVFFPVRSRRGIVAIRKHEKVARIFFPKFRIYCPPSSPLSFGIMVEPDEETVSALLANGLSRDYAEAIAVAAKVKKPLIVDREDVARIALSLGIPVIAYGKLG</sequence>
<organism evidence="2">
    <name type="scientific">Archaeoglobus fulgidus</name>
    <dbReference type="NCBI Taxonomy" id="2234"/>
    <lineage>
        <taxon>Archaea</taxon>
        <taxon>Methanobacteriati</taxon>
        <taxon>Methanobacteriota</taxon>
        <taxon>Archaeoglobi</taxon>
        <taxon>Archaeoglobales</taxon>
        <taxon>Archaeoglobaceae</taxon>
        <taxon>Archaeoglobus</taxon>
    </lineage>
</organism>
<protein>
    <submittedName>
        <fullName evidence="2">Uncharacterized protein</fullName>
    </submittedName>
</protein>
<name>A0A7J2TLD1_ARCFL</name>
<evidence type="ECO:0000256" key="1">
    <source>
        <dbReference type="SAM" id="Phobius"/>
    </source>
</evidence>
<dbReference type="EMBL" id="DSLA01000125">
    <property type="protein sequence ID" value="HEH36016.1"/>
    <property type="molecule type" value="Genomic_DNA"/>
</dbReference>
<evidence type="ECO:0000313" key="2">
    <source>
        <dbReference type="EMBL" id="HEH36016.1"/>
    </source>
</evidence>
<keyword evidence="1" id="KW-0472">Membrane</keyword>
<dbReference type="AlphaFoldDB" id="A0A7J2TLD1"/>
<keyword evidence="1" id="KW-0812">Transmembrane</keyword>
<gene>
    <name evidence="2" type="ORF">ENP88_07795</name>
</gene>
<reference evidence="2" key="1">
    <citation type="journal article" date="2020" name="mSystems">
        <title>Genome- and Community-Level Interaction Insights into Carbon Utilization and Element Cycling Functions of Hydrothermarchaeota in Hydrothermal Sediment.</title>
        <authorList>
            <person name="Zhou Z."/>
            <person name="Liu Y."/>
            <person name="Xu W."/>
            <person name="Pan J."/>
            <person name="Luo Z.H."/>
            <person name="Li M."/>
        </authorList>
    </citation>
    <scope>NUCLEOTIDE SEQUENCE [LARGE SCALE GENOMIC DNA]</scope>
    <source>
        <strain evidence="2">SpSt-26</strain>
    </source>
</reference>
<comment type="caution">
    <text evidence="2">The sequence shown here is derived from an EMBL/GenBank/DDBJ whole genome shotgun (WGS) entry which is preliminary data.</text>
</comment>